<sequence length="223" mass="23439">MKTKTIIGALACGLVLAGLPMGTSFADSVKAPVTPPAGNPGISARTAIVTAKGKLEGSLVPFTNIEGVSQYTGDVVLHYTARSSGFVDGDTSVVSVKLPKEFKTLAVLPGFIDTIKGQVTVQCILGPNTVDIDSSMIQVAADRIVITTPHQLWVGVADVSVDLNINYGQMLSKFPGLKIPDAPGGYEFVTQLKYNSAMWDFLKDPIIGTASDTFITEETSATS</sequence>
<comment type="caution">
    <text evidence="2">The sequence shown here is derived from an EMBL/GenBank/DDBJ whole genome shotgun (WGS) entry which is preliminary data.</text>
</comment>
<accession>A0A166J6N1</accession>
<evidence type="ECO:0000313" key="3">
    <source>
        <dbReference type="Proteomes" id="UP000076519"/>
    </source>
</evidence>
<proteinExistence type="predicted"/>
<evidence type="ECO:0008006" key="4">
    <source>
        <dbReference type="Google" id="ProtNLM"/>
    </source>
</evidence>
<evidence type="ECO:0000313" key="2">
    <source>
        <dbReference type="EMBL" id="KZK05572.1"/>
    </source>
</evidence>
<feature type="chain" id="PRO_5007875654" description="Secreted protein" evidence="1">
    <location>
        <begin position="27"/>
        <end position="223"/>
    </location>
</feature>
<name>A0A166J6N1_LACLC</name>
<gene>
    <name evidence="2" type="ORF">AB996_1860</name>
</gene>
<feature type="signal peptide" evidence="1">
    <location>
        <begin position="1"/>
        <end position="26"/>
    </location>
</feature>
<dbReference type="AlphaFoldDB" id="A0A166J6N1"/>
<dbReference type="EMBL" id="LIYF01000028">
    <property type="protein sequence ID" value="KZK05572.1"/>
    <property type="molecule type" value="Genomic_DNA"/>
</dbReference>
<organism evidence="2 3">
    <name type="scientific">Lactococcus lactis subsp. cremoris</name>
    <name type="common">Streptococcus cremoris</name>
    <dbReference type="NCBI Taxonomy" id="1359"/>
    <lineage>
        <taxon>Bacteria</taxon>
        <taxon>Bacillati</taxon>
        <taxon>Bacillota</taxon>
        <taxon>Bacilli</taxon>
        <taxon>Lactobacillales</taxon>
        <taxon>Streptococcaceae</taxon>
        <taxon>Lactococcus</taxon>
    </lineage>
</organism>
<dbReference type="Proteomes" id="UP000076519">
    <property type="component" value="Unassembled WGS sequence"/>
</dbReference>
<dbReference type="PATRIC" id="fig|1359.32.peg.1757"/>
<evidence type="ECO:0000256" key="1">
    <source>
        <dbReference type="SAM" id="SignalP"/>
    </source>
</evidence>
<reference evidence="2 3" key="1">
    <citation type="submission" date="2015-08" db="EMBL/GenBank/DDBJ databases">
        <title>Draft Genome Sequences of 11 Lactococcus lactis subspecies cremoris strains.</title>
        <authorList>
            <person name="Wels M."/>
            <person name="Backus L."/>
            <person name="Boekhorst J."/>
            <person name="Dijkstra A."/>
            <person name="Beerthuizen M."/>
            <person name="Siezen R."/>
            <person name="Bachmann H."/>
            <person name="Van Hijum S."/>
        </authorList>
    </citation>
    <scope>NUCLEOTIDE SEQUENCE [LARGE SCALE GENOMIC DNA]</scope>
    <source>
        <strain evidence="2 3">KW10</strain>
    </source>
</reference>
<keyword evidence="1" id="KW-0732">Signal</keyword>
<dbReference type="RefSeq" id="WP_063282121.1">
    <property type="nucleotide sequence ID" value="NZ_LIYF01000028.1"/>
</dbReference>
<protein>
    <recommendedName>
        <fullName evidence="4">Secreted protein</fullName>
    </recommendedName>
</protein>